<organism evidence="1 2">
    <name type="scientific">Tulasnella calospora MUT 4182</name>
    <dbReference type="NCBI Taxonomy" id="1051891"/>
    <lineage>
        <taxon>Eukaryota</taxon>
        <taxon>Fungi</taxon>
        <taxon>Dikarya</taxon>
        <taxon>Basidiomycota</taxon>
        <taxon>Agaricomycotina</taxon>
        <taxon>Agaricomycetes</taxon>
        <taxon>Cantharellales</taxon>
        <taxon>Tulasnellaceae</taxon>
        <taxon>Tulasnella</taxon>
    </lineage>
</organism>
<evidence type="ECO:0000313" key="2">
    <source>
        <dbReference type="Proteomes" id="UP000054248"/>
    </source>
</evidence>
<dbReference type="OrthoDB" id="10527150at2759"/>
<keyword evidence="2" id="KW-1185">Reference proteome</keyword>
<name>A0A0C3QA02_9AGAM</name>
<reference evidence="1 2" key="1">
    <citation type="submission" date="2014-04" db="EMBL/GenBank/DDBJ databases">
        <authorList>
            <consortium name="DOE Joint Genome Institute"/>
            <person name="Kuo A."/>
            <person name="Girlanda M."/>
            <person name="Perotto S."/>
            <person name="Kohler A."/>
            <person name="Nagy L.G."/>
            <person name="Floudas D."/>
            <person name="Copeland A."/>
            <person name="Barry K.W."/>
            <person name="Cichocki N."/>
            <person name="Veneault-Fourrey C."/>
            <person name="LaButti K."/>
            <person name="Lindquist E.A."/>
            <person name="Lipzen A."/>
            <person name="Lundell T."/>
            <person name="Morin E."/>
            <person name="Murat C."/>
            <person name="Sun H."/>
            <person name="Tunlid A."/>
            <person name="Henrissat B."/>
            <person name="Grigoriev I.V."/>
            <person name="Hibbett D.S."/>
            <person name="Martin F."/>
            <person name="Nordberg H.P."/>
            <person name="Cantor M.N."/>
            <person name="Hua S.X."/>
        </authorList>
    </citation>
    <scope>NUCLEOTIDE SEQUENCE [LARGE SCALE GENOMIC DNA]</scope>
    <source>
        <strain evidence="1 2">MUT 4182</strain>
    </source>
</reference>
<reference evidence="2" key="2">
    <citation type="submission" date="2015-01" db="EMBL/GenBank/DDBJ databases">
        <title>Evolutionary Origins and Diversification of the Mycorrhizal Mutualists.</title>
        <authorList>
            <consortium name="DOE Joint Genome Institute"/>
            <consortium name="Mycorrhizal Genomics Consortium"/>
            <person name="Kohler A."/>
            <person name="Kuo A."/>
            <person name="Nagy L.G."/>
            <person name="Floudas D."/>
            <person name="Copeland A."/>
            <person name="Barry K.W."/>
            <person name="Cichocki N."/>
            <person name="Veneault-Fourrey C."/>
            <person name="LaButti K."/>
            <person name="Lindquist E.A."/>
            <person name="Lipzen A."/>
            <person name="Lundell T."/>
            <person name="Morin E."/>
            <person name="Murat C."/>
            <person name="Riley R."/>
            <person name="Ohm R."/>
            <person name="Sun H."/>
            <person name="Tunlid A."/>
            <person name="Henrissat B."/>
            <person name="Grigoriev I.V."/>
            <person name="Hibbett D.S."/>
            <person name="Martin F."/>
        </authorList>
    </citation>
    <scope>NUCLEOTIDE SEQUENCE [LARGE SCALE GENOMIC DNA]</scope>
    <source>
        <strain evidence="2">MUT 4182</strain>
    </source>
</reference>
<evidence type="ECO:0000313" key="1">
    <source>
        <dbReference type="EMBL" id="KIO20854.1"/>
    </source>
</evidence>
<proteinExistence type="predicted"/>
<protein>
    <submittedName>
        <fullName evidence="1">Uncharacterized protein</fullName>
    </submittedName>
</protein>
<gene>
    <name evidence="1" type="ORF">M407DRAFT_29517</name>
</gene>
<sequence>MTPNRSAILWALRSSSRMLNLATTVAVNISITKFSTTHTTSPPQLRLADRIVSARSSLKALLSHSTPEKIGLFDCIIKRLERIETHYARRLRRPLLLEGPYRLNMKELEAEIEQVELMLSLSDNCKSFGGEFWAAIARWQAASYRESCVRLLEDYKERTRHISGDRDVNTIISALSKAVRAALDQAEPSPGKATLEDVFKIRNIYDNPELKALVESDMFTAQRRKELYEAADEWVLQQPVFPPECDALLSDNGGLALKPRTLYLHLHSVAKL</sequence>
<dbReference type="AlphaFoldDB" id="A0A0C3QA02"/>
<dbReference type="HOGENOM" id="CLU_1023754_0_0_1"/>
<dbReference type="Proteomes" id="UP000054248">
    <property type="component" value="Unassembled WGS sequence"/>
</dbReference>
<dbReference type="EMBL" id="KN823158">
    <property type="protein sequence ID" value="KIO20854.1"/>
    <property type="molecule type" value="Genomic_DNA"/>
</dbReference>
<accession>A0A0C3QA02</accession>